<accession>A0A1T4W9T8</accession>
<evidence type="ECO:0000256" key="2">
    <source>
        <dbReference type="PROSITE-ProRule" id="PRU00169"/>
    </source>
</evidence>
<dbReference type="PANTHER" id="PTHR44591:SF3">
    <property type="entry name" value="RESPONSE REGULATORY DOMAIN-CONTAINING PROTEIN"/>
    <property type="match status" value="1"/>
</dbReference>
<dbReference type="AlphaFoldDB" id="A0A1T4W9T8"/>
<evidence type="ECO:0000256" key="1">
    <source>
        <dbReference type="ARBA" id="ARBA00022553"/>
    </source>
</evidence>
<dbReference type="Gene3D" id="3.40.50.2300">
    <property type="match status" value="1"/>
</dbReference>
<dbReference type="Pfam" id="PF00072">
    <property type="entry name" value="Response_reg"/>
    <property type="match status" value="1"/>
</dbReference>
<dbReference type="GO" id="GO:0000160">
    <property type="term" value="P:phosphorelay signal transduction system"/>
    <property type="evidence" value="ECO:0007669"/>
    <property type="project" value="InterPro"/>
</dbReference>
<dbReference type="PANTHER" id="PTHR44591">
    <property type="entry name" value="STRESS RESPONSE REGULATOR PROTEIN 1"/>
    <property type="match status" value="1"/>
</dbReference>
<dbReference type="InterPro" id="IPR001789">
    <property type="entry name" value="Sig_transdc_resp-reg_receiver"/>
</dbReference>
<feature type="domain" description="Response regulatory" evidence="3">
    <location>
        <begin position="6"/>
        <end position="121"/>
    </location>
</feature>
<name>A0A1T4W9T8_9GAMM</name>
<evidence type="ECO:0000259" key="3">
    <source>
        <dbReference type="PROSITE" id="PS50110"/>
    </source>
</evidence>
<proteinExistence type="predicted"/>
<dbReference type="InterPro" id="IPR011006">
    <property type="entry name" value="CheY-like_superfamily"/>
</dbReference>
<dbReference type="Proteomes" id="UP000190460">
    <property type="component" value="Unassembled WGS sequence"/>
</dbReference>
<dbReference type="RefSeq" id="WP_078921798.1">
    <property type="nucleotide sequence ID" value="NZ_FUYB01000004.1"/>
</dbReference>
<feature type="modified residue" description="4-aspartylphosphate" evidence="2">
    <location>
        <position position="55"/>
    </location>
</feature>
<dbReference type="CDD" id="cd00156">
    <property type="entry name" value="REC"/>
    <property type="match status" value="1"/>
</dbReference>
<dbReference type="InterPro" id="IPR050595">
    <property type="entry name" value="Bact_response_regulator"/>
</dbReference>
<reference evidence="4 5" key="1">
    <citation type="submission" date="2017-02" db="EMBL/GenBank/DDBJ databases">
        <authorList>
            <person name="Peterson S.W."/>
        </authorList>
    </citation>
    <scope>NUCLEOTIDE SEQUENCE [LARGE SCALE GENOMIC DNA]</scope>
    <source>
        <strain evidence="4 5">ATCC 49788</strain>
    </source>
</reference>
<dbReference type="SMART" id="SM00448">
    <property type="entry name" value="REC"/>
    <property type="match status" value="1"/>
</dbReference>
<evidence type="ECO:0000313" key="4">
    <source>
        <dbReference type="EMBL" id="SKA74046.1"/>
    </source>
</evidence>
<keyword evidence="5" id="KW-1185">Reference proteome</keyword>
<gene>
    <name evidence="4" type="ORF">SAMN02745130_01329</name>
</gene>
<organism evidence="4 5">
    <name type="scientific">Thiothrix eikelboomii</name>
    <dbReference type="NCBI Taxonomy" id="92487"/>
    <lineage>
        <taxon>Bacteria</taxon>
        <taxon>Pseudomonadati</taxon>
        <taxon>Pseudomonadota</taxon>
        <taxon>Gammaproteobacteria</taxon>
        <taxon>Thiotrichales</taxon>
        <taxon>Thiotrichaceae</taxon>
        <taxon>Thiothrix</taxon>
    </lineage>
</organism>
<keyword evidence="1 2" id="KW-0597">Phosphoprotein</keyword>
<protein>
    <submittedName>
        <fullName evidence="4">Twitching motility two-component system response regulator PilH</fullName>
    </submittedName>
</protein>
<dbReference type="OrthoDB" id="5700660at2"/>
<dbReference type="PROSITE" id="PS50110">
    <property type="entry name" value="RESPONSE_REGULATORY"/>
    <property type="match status" value="1"/>
</dbReference>
<dbReference type="EMBL" id="FUYB01000004">
    <property type="protein sequence ID" value="SKA74046.1"/>
    <property type="molecule type" value="Genomic_DNA"/>
</dbReference>
<dbReference type="SUPFAM" id="SSF52172">
    <property type="entry name" value="CheY-like"/>
    <property type="match status" value="1"/>
</dbReference>
<evidence type="ECO:0000313" key="5">
    <source>
        <dbReference type="Proteomes" id="UP000190460"/>
    </source>
</evidence>
<dbReference type="STRING" id="92487.SAMN02745130_01329"/>
<sequence length="121" mass="13346">MSAIKTILIADDSQTERLYLSRILQDAGYQVIVATSGNEARILAETHQPDVIFLDIIMEDGDGYQTCRNLRRQPATATTPIIMVSSKSNPVDMQWAKKLGANHYLVKPYTPGAILAQLTAL</sequence>